<dbReference type="Gene3D" id="3.30.200.20">
    <property type="entry name" value="Phosphorylase Kinase, domain 1"/>
    <property type="match status" value="1"/>
</dbReference>
<dbReference type="AlphaFoldDB" id="A0A4W5LC64"/>
<dbReference type="PROSITE" id="PS00107">
    <property type="entry name" value="PROTEIN_KINASE_ATP"/>
    <property type="match status" value="1"/>
</dbReference>
<keyword evidence="1" id="KW-0067">ATP-binding</keyword>
<dbReference type="GO" id="GO:0004672">
    <property type="term" value="F:protein kinase activity"/>
    <property type="evidence" value="ECO:0007669"/>
    <property type="project" value="InterPro"/>
</dbReference>
<reference evidence="4" key="1">
    <citation type="submission" date="2018-06" db="EMBL/GenBank/DDBJ databases">
        <title>Genome assembly of Danube salmon.</title>
        <authorList>
            <person name="Macqueen D.J."/>
            <person name="Gundappa M.K."/>
        </authorList>
    </citation>
    <scope>NUCLEOTIDE SEQUENCE [LARGE SCALE GENOMIC DNA]</scope>
</reference>
<evidence type="ECO:0000313" key="4">
    <source>
        <dbReference type="Proteomes" id="UP000314982"/>
    </source>
</evidence>
<keyword evidence="4" id="KW-1185">Reference proteome</keyword>
<reference evidence="3" key="2">
    <citation type="submission" date="2025-08" db="UniProtKB">
        <authorList>
            <consortium name="Ensembl"/>
        </authorList>
    </citation>
    <scope>IDENTIFICATION</scope>
</reference>
<accession>A0A4W5LC64</accession>
<keyword evidence="1" id="KW-0547">Nucleotide-binding</keyword>
<feature type="domain" description="Protein kinase" evidence="2">
    <location>
        <begin position="12"/>
        <end position="57"/>
    </location>
</feature>
<dbReference type="PROSITE" id="PS50011">
    <property type="entry name" value="PROTEIN_KINASE_DOM"/>
    <property type="match status" value="1"/>
</dbReference>
<dbReference type="Ensembl" id="ENSHHUT00000024168.1">
    <property type="protein sequence ID" value="ENSHHUP00000023289.1"/>
    <property type="gene ID" value="ENSHHUG00000014603.1"/>
</dbReference>
<dbReference type="Proteomes" id="UP000314982">
    <property type="component" value="Unassembled WGS sequence"/>
</dbReference>
<dbReference type="InterPro" id="IPR017441">
    <property type="entry name" value="Protein_kinase_ATP_BS"/>
</dbReference>
<dbReference type="InterPro" id="IPR011009">
    <property type="entry name" value="Kinase-like_dom_sf"/>
</dbReference>
<dbReference type="InterPro" id="IPR000719">
    <property type="entry name" value="Prot_kinase_dom"/>
</dbReference>
<evidence type="ECO:0000313" key="3">
    <source>
        <dbReference type="Ensembl" id="ENSHHUP00000023289.1"/>
    </source>
</evidence>
<evidence type="ECO:0000259" key="2">
    <source>
        <dbReference type="PROSITE" id="PS50011"/>
    </source>
</evidence>
<dbReference type="STRING" id="62062.ENSHHUP00000023289"/>
<sequence>VCVSIVCVMEKYENLGMVGEGSYGMVMKCRHKENGRIVAVKKFLEIKYNRFKYNRIK</sequence>
<name>A0A4W5LC64_9TELE</name>
<protein>
    <recommendedName>
        <fullName evidence="2">Protein kinase domain-containing protein</fullName>
    </recommendedName>
</protein>
<proteinExistence type="predicted"/>
<evidence type="ECO:0000256" key="1">
    <source>
        <dbReference type="PROSITE-ProRule" id="PRU10141"/>
    </source>
</evidence>
<dbReference type="GO" id="GO:0005524">
    <property type="term" value="F:ATP binding"/>
    <property type="evidence" value="ECO:0007669"/>
    <property type="project" value="UniProtKB-UniRule"/>
</dbReference>
<reference evidence="3" key="3">
    <citation type="submission" date="2025-09" db="UniProtKB">
        <authorList>
            <consortium name="Ensembl"/>
        </authorList>
    </citation>
    <scope>IDENTIFICATION</scope>
</reference>
<organism evidence="3 4">
    <name type="scientific">Hucho hucho</name>
    <name type="common">huchen</name>
    <dbReference type="NCBI Taxonomy" id="62062"/>
    <lineage>
        <taxon>Eukaryota</taxon>
        <taxon>Metazoa</taxon>
        <taxon>Chordata</taxon>
        <taxon>Craniata</taxon>
        <taxon>Vertebrata</taxon>
        <taxon>Euteleostomi</taxon>
        <taxon>Actinopterygii</taxon>
        <taxon>Neopterygii</taxon>
        <taxon>Teleostei</taxon>
        <taxon>Protacanthopterygii</taxon>
        <taxon>Salmoniformes</taxon>
        <taxon>Salmonidae</taxon>
        <taxon>Salmoninae</taxon>
        <taxon>Hucho</taxon>
    </lineage>
</organism>
<feature type="binding site" evidence="1">
    <location>
        <position position="42"/>
    </location>
    <ligand>
        <name>ATP</name>
        <dbReference type="ChEBI" id="CHEBI:30616"/>
    </ligand>
</feature>
<dbReference type="SUPFAM" id="SSF56112">
    <property type="entry name" value="Protein kinase-like (PK-like)"/>
    <property type="match status" value="1"/>
</dbReference>